<proteinExistence type="predicted"/>
<comment type="caution">
    <text evidence="2">The sequence shown here is derived from an EMBL/GenBank/DDBJ whole genome shotgun (WGS) entry which is preliminary data.</text>
</comment>
<dbReference type="Proteomes" id="UP001595696">
    <property type="component" value="Unassembled WGS sequence"/>
</dbReference>
<name>A0ABV8DUB4_9NOCA</name>
<gene>
    <name evidence="2" type="ORF">ACFO0B_16515</name>
</gene>
<keyword evidence="3" id="KW-1185">Reference proteome</keyword>
<evidence type="ECO:0000313" key="3">
    <source>
        <dbReference type="Proteomes" id="UP001595696"/>
    </source>
</evidence>
<keyword evidence="1" id="KW-0472">Membrane</keyword>
<reference evidence="3" key="1">
    <citation type="journal article" date="2019" name="Int. J. Syst. Evol. Microbiol.">
        <title>The Global Catalogue of Microorganisms (GCM) 10K type strain sequencing project: providing services to taxonomists for standard genome sequencing and annotation.</title>
        <authorList>
            <consortium name="The Broad Institute Genomics Platform"/>
            <consortium name="The Broad Institute Genome Sequencing Center for Infectious Disease"/>
            <person name="Wu L."/>
            <person name="Ma J."/>
        </authorList>
    </citation>
    <scope>NUCLEOTIDE SEQUENCE [LARGE SCALE GENOMIC DNA]</scope>
    <source>
        <strain evidence="3">CGMCC 4.7330</strain>
    </source>
</reference>
<evidence type="ECO:0000313" key="2">
    <source>
        <dbReference type="EMBL" id="MFC3963596.1"/>
    </source>
</evidence>
<accession>A0ABV8DUB4</accession>
<keyword evidence="1" id="KW-0812">Transmembrane</keyword>
<protein>
    <submittedName>
        <fullName evidence="2">Uncharacterized protein</fullName>
    </submittedName>
</protein>
<organism evidence="2 3">
    <name type="scientific">Nocardia jiangsuensis</name>
    <dbReference type="NCBI Taxonomy" id="1691563"/>
    <lineage>
        <taxon>Bacteria</taxon>
        <taxon>Bacillati</taxon>
        <taxon>Actinomycetota</taxon>
        <taxon>Actinomycetes</taxon>
        <taxon>Mycobacteriales</taxon>
        <taxon>Nocardiaceae</taxon>
        <taxon>Nocardia</taxon>
    </lineage>
</organism>
<dbReference type="RefSeq" id="WP_378613346.1">
    <property type="nucleotide sequence ID" value="NZ_JBHSAX010000014.1"/>
</dbReference>
<evidence type="ECO:0000256" key="1">
    <source>
        <dbReference type="SAM" id="Phobius"/>
    </source>
</evidence>
<feature type="transmembrane region" description="Helical" evidence="1">
    <location>
        <begin position="31"/>
        <end position="50"/>
    </location>
</feature>
<dbReference type="EMBL" id="JBHSAX010000014">
    <property type="protein sequence ID" value="MFC3963596.1"/>
    <property type="molecule type" value="Genomic_DNA"/>
</dbReference>
<keyword evidence="1" id="KW-1133">Transmembrane helix</keyword>
<sequence length="51" mass="4985">MSTALGSALPGSVLLLTVAYAMLTGAESASVAKALFLVMIVGGVVGLQPAH</sequence>